<evidence type="ECO:0000313" key="1">
    <source>
        <dbReference type="EMBL" id="KAJ1133836.1"/>
    </source>
</evidence>
<sequence length="97" mass="10652">MHWSGTVRRCLQEGPLVPGLARLQDTVWPRPRMEQLLGPATSKPGTAVEPPGLALCGRRGLITISSAALTAWSGLRRRSPWRRMPLTRLHGDEVGCC</sequence>
<evidence type="ECO:0000313" key="2">
    <source>
        <dbReference type="Proteomes" id="UP001066276"/>
    </source>
</evidence>
<proteinExistence type="predicted"/>
<keyword evidence="2" id="KW-1185">Reference proteome</keyword>
<gene>
    <name evidence="1" type="ORF">NDU88_000310</name>
</gene>
<name>A0AAV7PZU0_PLEWA</name>
<comment type="caution">
    <text evidence="1">The sequence shown here is derived from an EMBL/GenBank/DDBJ whole genome shotgun (WGS) entry which is preliminary data.</text>
</comment>
<accession>A0AAV7PZU0</accession>
<protein>
    <submittedName>
        <fullName evidence="1">Uncharacterized protein</fullName>
    </submittedName>
</protein>
<organism evidence="1 2">
    <name type="scientific">Pleurodeles waltl</name>
    <name type="common">Iberian ribbed newt</name>
    <dbReference type="NCBI Taxonomy" id="8319"/>
    <lineage>
        <taxon>Eukaryota</taxon>
        <taxon>Metazoa</taxon>
        <taxon>Chordata</taxon>
        <taxon>Craniata</taxon>
        <taxon>Vertebrata</taxon>
        <taxon>Euteleostomi</taxon>
        <taxon>Amphibia</taxon>
        <taxon>Batrachia</taxon>
        <taxon>Caudata</taxon>
        <taxon>Salamandroidea</taxon>
        <taxon>Salamandridae</taxon>
        <taxon>Pleurodelinae</taxon>
        <taxon>Pleurodeles</taxon>
    </lineage>
</organism>
<dbReference type="EMBL" id="JANPWB010000010">
    <property type="protein sequence ID" value="KAJ1133836.1"/>
    <property type="molecule type" value="Genomic_DNA"/>
</dbReference>
<reference evidence="1" key="1">
    <citation type="journal article" date="2022" name="bioRxiv">
        <title>Sequencing and chromosome-scale assembly of the giantPleurodeles waltlgenome.</title>
        <authorList>
            <person name="Brown T."/>
            <person name="Elewa A."/>
            <person name="Iarovenko S."/>
            <person name="Subramanian E."/>
            <person name="Araus A.J."/>
            <person name="Petzold A."/>
            <person name="Susuki M."/>
            <person name="Suzuki K.-i.T."/>
            <person name="Hayashi T."/>
            <person name="Toyoda A."/>
            <person name="Oliveira C."/>
            <person name="Osipova E."/>
            <person name="Leigh N.D."/>
            <person name="Simon A."/>
            <person name="Yun M.H."/>
        </authorList>
    </citation>
    <scope>NUCLEOTIDE SEQUENCE</scope>
    <source>
        <strain evidence="1">20211129_DDA</strain>
        <tissue evidence="1">Liver</tissue>
    </source>
</reference>
<dbReference type="AlphaFoldDB" id="A0AAV7PZU0"/>
<dbReference type="Proteomes" id="UP001066276">
    <property type="component" value="Chromosome 6"/>
</dbReference>